<accession>E0NMS3</accession>
<dbReference type="GO" id="GO:0005975">
    <property type="term" value="P:carbohydrate metabolic process"/>
    <property type="evidence" value="ECO:0007669"/>
    <property type="project" value="InterPro"/>
</dbReference>
<keyword evidence="4" id="KW-1185">Reference proteome</keyword>
<organism evidence="3 4">
    <name type="scientific">Peptoniphilus duerdenii ATCC BAA-1640</name>
    <dbReference type="NCBI Taxonomy" id="862517"/>
    <lineage>
        <taxon>Bacteria</taxon>
        <taxon>Bacillati</taxon>
        <taxon>Bacillota</taxon>
        <taxon>Tissierellia</taxon>
        <taxon>Tissierellales</taxon>
        <taxon>Peptoniphilaceae</taxon>
        <taxon>Peptoniphilus</taxon>
    </lineage>
</organism>
<name>E0NMS3_9FIRM</name>
<evidence type="ECO:0000313" key="4">
    <source>
        <dbReference type="Proteomes" id="UP000003280"/>
    </source>
</evidence>
<dbReference type="Gene3D" id="3.20.20.80">
    <property type="entry name" value="Glycosidases"/>
    <property type="match status" value="1"/>
</dbReference>
<dbReference type="InterPro" id="IPR001223">
    <property type="entry name" value="Glyco_hydro18_cat"/>
</dbReference>
<dbReference type="eggNOG" id="COG3858">
    <property type="taxonomic scope" value="Bacteria"/>
</dbReference>
<feature type="domain" description="GH18" evidence="2">
    <location>
        <begin position="237"/>
        <end position="549"/>
    </location>
</feature>
<dbReference type="STRING" id="862517.HMPREF9225_1462"/>
<dbReference type="PANTHER" id="PTHR46066:SF2">
    <property type="entry name" value="CHITINASE DOMAIN-CONTAINING PROTEIN 1"/>
    <property type="match status" value="1"/>
</dbReference>
<dbReference type="Pfam" id="PF07833">
    <property type="entry name" value="Cu_amine_oxidN1"/>
    <property type="match status" value="1"/>
</dbReference>
<dbReference type="InterPro" id="IPR029070">
    <property type="entry name" value="Chitinase_insertion_sf"/>
</dbReference>
<dbReference type="SUPFAM" id="SSF51445">
    <property type="entry name" value="(Trans)glycosidases"/>
    <property type="match status" value="1"/>
</dbReference>
<evidence type="ECO:0000259" key="1">
    <source>
        <dbReference type="PROSITE" id="PS51781"/>
    </source>
</evidence>
<dbReference type="Gene3D" id="3.30.457.10">
    <property type="entry name" value="Copper amine oxidase-like, N-terminal domain"/>
    <property type="match status" value="1"/>
</dbReference>
<gene>
    <name evidence="3" type="ORF">HMPREF9225_1462</name>
</gene>
<dbReference type="PROSITE" id="PS51781">
    <property type="entry name" value="SH3B"/>
    <property type="match status" value="1"/>
</dbReference>
<dbReference type="HOGENOM" id="CLU_020253_0_0_9"/>
<dbReference type="Gene3D" id="2.30.30.40">
    <property type="entry name" value="SH3 Domains"/>
    <property type="match status" value="1"/>
</dbReference>
<dbReference type="Proteomes" id="UP000003280">
    <property type="component" value="Unassembled WGS sequence"/>
</dbReference>
<protein>
    <submittedName>
        <fullName evidence="3">SH3 domain protein</fullName>
    </submittedName>
</protein>
<dbReference type="OrthoDB" id="9775889at2"/>
<dbReference type="Gene3D" id="3.10.50.10">
    <property type="match status" value="1"/>
</dbReference>
<evidence type="ECO:0000313" key="3">
    <source>
        <dbReference type="EMBL" id="EFM24891.1"/>
    </source>
</evidence>
<dbReference type="EMBL" id="AEEH01000047">
    <property type="protein sequence ID" value="EFM24891.1"/>
    <property type="molecule type" value="Genomic_DNA"/>
</dbReference>
<dbReference type="InterPro" id="IPR017853">
    <property type="entry name" value="GH"/>
</dbReference>
<dbReference type="InterPro" id="IPR036582">
    <property type="entry name" value="Mao_N_sf"/>
</dbReference>
<proteinExistence type="predicted"/>
<dbReference type="AlphaFoldDB" id="E0NMS3"/>
<dbReference type="PANTHER" id="PTHR46066">
    <property type="entry name" value="CHITINASE DOMAIN-CONTAINING PROTEIN 1 FAMILY MEMBER"/>
    <property type="match status" value="1"/>
</dbReference>
<dbReference type="GO" id="GO:0008061">
    <property type="term" value="F:chitin binding"/>
    <property type="evidence" value="ECO:0007669"/>
    <property type="project" value="InterPro"/>
</dbReference>
<sequence length="549" mass="62597">MKKILLGLLVLIILASGAFIYLLKGRSSKVISTKYNEFSFICEADDVDKSLFDRIDGQYYLALDFIKDKIDKDVDYNENEKIITFANDKGTKRIKVGEMKMLQNGNEVALRDPVIEKDNKIFVPIEAFIYDYPVELRYIDDLKLLIMDYTNINYAKGTLKGQGTNLREEASLQSPIVKNLQGNEEILVFGEEGDFYKVRIKDGYKGYIKKDLLEVDFGSGKFSTIKDTVTTEAKRPLNLTWDYTYSTQSDASIAAISPIEGLEVICPTWFSIGNENGDLIDRGKMEYVTKYKSLGIDVWGYLDNSFDPNITEATLKSPTKREYIINQVIRALNYYGMKGLNIDFEHTKIDSRDDITQFTKEIAARLKQHGIKVSIDVTPQISKDVTKEPYDRVNLSKHVDYVMLMAYDQHWGSSTKAGSVAEYKWVEGNINNLIRQIPRDKFILCIPTYTRIWTEKPDGSVSSTTASMAAVQDIIAKRGLTPKFDEVAKQNYVQYQDNDGLKKIWIEDNSSIEHKLTLINKYNLGGVASWRKGFETSSVWPLIKNTVIN</sequence>
<dbReference type="InterPro" id="IPR011583">
    <property type="entry name" value="Chitinase_II/V-like_cat"/>
</dbReference>
<reference evidence="3 4" key="1">
    <citation type="submission" date="2010-07" db="EMBL/GenBank/DDBJ databases">
        <authorList>
            <person name="Muzny D."/>
            <person name="Qin X."/>
            <person name="Deng J."/>
            <person name="Jiang H."/>
            <person name="Liu Y."/>
            <person name="Qu J."/>
            <person name="Song X.-Z."/>
            <person name="Zhang L."/>
            <person name="Thornton R."/>
            <person name="Coyle M."/>
            <person name="Francisco L."/>
            <person name="Jackson L."/>
            <person name="Javaid M."/>
            <person name="Korchina V."/>
            <person name="Kovar C."/>
            <person name="Mata R."/>
            <person name="Mathew T."/>
            <person name="Ngo R."/>
            <person name="Nguyen L."/>
            <person name="Nguyen N."/>
            <person name="Okwuonu G."/>
            <person name="Ongeri F."/>
            <person name="Pham C."/>
            <person name="Simmons D."/>
            <person name="Wilczek-Boney K."/>
            <person name="Hale W."/>
            <person name="Jakkamsetti A."/>
            <person name="Pham P."/>
            <person name="Ruth R."/>
            <person name="San Lucas F."/>
            <person name="Warren J."/>
            <person name="Zhang J."/>
            <person name="Zhao Z."/>
            <person name="Zhou C."/>
            <person name="Zhu D."/>
            <person name="Lee S."/>
            <person name="Bess C."/>
            <person name="Blankenburg K."/>
            <person name="Forbes L."/>
            <person name="Fu Q."/>
            <person name="Gubbala S."/>
            <person name="Hirani K."/>
            <person name="Jayaseelan J.C."/>
            <person name="Lara F."/>
            <person name="Munidasa M."/>
            <person name="Palculict T."/>
            <person name="Patil S."/>
            <person name="Pu L.-L."/>
            <person name="Saada N."/>
            <person name="Tang L."/>
            <person name="Weissenberger G."/>
            <person name="Zhu Y."/>
            <person name="Hemphill L."/>
            <person name="Shang Y."/>
            <person name="Youmans B."/>
            <person name="Ayvaz T."/>
            <person name="Ross M."/>
            <person name="Santibanez J."/>
            <person name="Aqrawi P."/>
            <person name="Gross S."/>
            <person name="Joshi V."/>
            <person name="Fowler G."/>
            <person name="Nazareth L."/>
            <person name="Reid J."/>
            <person name="Worley K."/>
            <person name="Petrosino J."/>
            <person name="Highlander S."/>
            <person name="Gibbs R."/>
        </authorList>
    </citation>
    <scope>NUCLEOTIDE SEQUENCE [LARGE SCALE GENOMIC DNA]</scope>
    <source>
        <strain evidence="3 4">ATCC BAA-1640</strain>
    </source>
</reference>
<comment type="caution">
    <text evidence="3">The sequence shown here is derived from an EMBL/GenBank/DDBJ whole genome shotgun (WGS) entry which is preliminary data.</text>
</comment>
<dbReference type="Pfam" id="PF00704">
    <property type="entry name" value="Glyco_hydro_18"/>
    <property type="match status" value="1"/>
</dbReference>
<dbReference type="PROSITE" id="PS51910">
    <property type="entry name" value="GH18_2"/>
    <property type="match status" value="1"/>
</dbReference>
<dbReference type="SMART" id="SM00636">
    <property type="entry name" value="Glyco_18"/>
    <property type="match status" value="1"/>
</dbReference>
<evidence type="ECO:0000259" key="2">
    <source>
        <dbReference type="PROSITE" id="PS51910"/>
    </source>
</evidence>
<dbReference type="RefSeq" id="WP_008902252.1">
    <property type="nucleotide sequence ID" value="NZ_GL397071.1"/>
</dbReference>
<dbReference type="SMART" id="SM00287">
    <property type="entry name" value="SH3b"/>
    <property type="match status" value="1"/>
</dbReference>
<feature type="domain" description="SH3b" evidence="1">
    <location>
        <begin position="154"/>
        <end position="216"/>
    </location>
</feature>
<dbReference type="InterPro" id="IPR012854">
    <property type="entry name" value="Cu_amine_oxidase-like_N"/>
</dbReference>
<dbReference type="SUPFAM" id="SSF55383">
    <property type="entry name" value="Copper amine oxidase, domain N"/>
    <property type="match status" value="1"/>
</dbReference>
<dbReference type="Pfam" id="PF08239">
    <property type="entry name" value="SH3_3"/>
    <property type="match status" value="1"/>
</dbReference>
<dbReference type="InterPro" id="IPR003646">
    <property type="entry name" value="SH3-like_bac-type"/>
</dbReference>